<accession>A0A2J7Z179</accession>
<comment type="caution">
    <text evidence="1">The sequence shown here is derived from an EMBL/GenBank/DDBJ whole genome shotgun (WGS) entry which is preliminary data.</text>
</comment>
<evidence type="ECO:0008006" key="3">
    <source>
        <dbReference type="Google" id="ProtNLM"/>
    </source>
</evidence>
<proteinExistence type="predicted"/>
<organism evidence="1 2">
    <name type="scientific">Streptomyces malaysiensis</name>
    <dbReference type="NCBI Taxonomy" id="92644"/>
    <lineage>
        <taxon>Bacteria</taxon>
        <taxon>Bacillati</taxon>
        <taxon>Actinomycetota</taxon>
        <taxon>Actinomycetes</taxon>
        <taxon>Kitasatosporales</taxon>
        <taxon>Streptomycetaceae</taxon>
        <taxon>Streptomyces</taxon>
        <taxon>Streptomyces violaceusniger group</taxon>
    </lineage>
</organism>
<gene>
    <name evidence="1" type="ORF">SMF913_10049</name>
</gene>
<name>A0A2J7Z179_STRMQ</name>
<evidence type="ECO:0000313" key="2">
    <source>
        <dbReference type="Proteomes" id="UP000236520"/>
    </source>
</evidence>
<sequence>MLKEETGTRVRPDRATACADVFTFIETIYNRRRLRKHPAFGYLTPLETRQRFRNDQTLAA</sequence>
<dbReference type="Proteomes" id="UP000236520">
    <property type="component" value="Unassembled WGS sequence"/>
</dbReference>
<dbReference type="AlphaFoldDB" id="A0A2J7Z179"/>
<reference evidence="1 2" key="1">
    <citation type="submission" date="2015-09" db="EMBL/GenBank/DDBJ databases">
        <title>Genome sequence, genome mining and natural product profiling of a biocontrol bacterium Streptomyces malaysiensis F913.</title>
        <authorList>
            <person name="Xu Y."/>
            <person name="Wei J."/>
            <person name="Xie J."/>
            <person name="Li T."/>
            <person name="Zhou Z."/>
        </authorList>
    </citation>
    <scope>NUCLEOTIDE SEQUENCE [LARGE SCALE GENOMIC DNA]</scope>
    <source>
        <strain evidence="1 2">F913</strain>
    </source>
</reference>
<dbReference type="RefSeq" id="WP_102932968.1">
    <property type="nucleotide sequence ID" value="NZ_LJIW01000001.1"/>
</dbReference>
<keyword evidence="2" id="KW-1185">Reference proteome</keyword>
<protein>
    <recommendedName>
        <fullName evidence="3">Integrase catalytic domain-containing protein</fullName>
    </recommendedName>
</protein>
<dbReference type="EMBL" id="LJIW01000001">
    <property type="protein sequence ID" value="PNG94024.1"/>
    <property type="molecule type" value="Genomic_DNA"/>
</dbReference>
<evidence type="ECO:0000313" key="1">
    <source>
        <dbReference type="EMBL" id="PNG94024.1"/>
    </source>
</evidence>